<dbReference type="PROSITE" id="PS51078">
    <property type="entry name" value="ICLR_ED"/>
    <property type="match status" value="1"/>
</dbReference>
<gene>
    <name evidence="6" type="ORF">EF834_12915</name>
</gene>
<evidence type="ECO:0000313" key="7">
    <source>
        <dbReference type="Proteomes" id="UP000284333"/>
    </source>
</evidence>
<dbReference type="EMBL" id="RKLN01000004">
    <property type="protein sequence ID" value="RVW02471.1"/>
    <property type="molecule type" value="Genomic_DNA"/>
</dbReference>
<dbReference type="GO" id="GO:0003700">
    <property type="term" value="F:DNA-binding transcription factor activity"/>
    <property type="evidence" value="ECO:0007669"/>
    <property type="project" value="TreeGrafter"/>
</dbReference>
<accession>A0A3S3AK26</accession>
<evidence type="ECO:0000256" key="1">
    <source>
        <dbReference type="ARBA" id="ARBA00023015"/>
    </source>
</evidence>
<keyword evidence="3" id="KW-0804">Transcription</keyword>
<feature type="domain" description="IclR-ED" evidence="5">
    <location>
        <begin position="72"/>
        <end position="296"/>
    </location>
</feature>
<evidence type="ECO:0000256" key="2">
    <source>
        <dbReference type="ARBA" id="ARBA00023125"/>
    </source>
</evidence>
<sequence>MNRDKGAAASPPTDRVVSVIEMLAGSEASCSIAQVADSLGLSRSTVASILAALDARRWVRRESDLTYRLGPALVGVGDAARGALGIPPGLDEALAGLAEEVDCGAALGTVGAADLTFLAVDAGRGRLPAGITAGTVLPLRAPAGAAVIAFADQSRQRAWLETVPPEERAALDAALACIKSKGVGVWGIGAADPGMLDVLAEVVEHLAEDPTRHNLRARVLALLGGISGRPYAAADLDRDAALPISYLVAPVFDADGRAVWELQIGPLRSAVTRTERRRYIKHLTRTARELETRKGANT</sequence>
<dbReference type="InterPro" id="IPR036390">
    <property type="entry name" value="WH_DNA-bd_sf"/>
</dbReference>
<keyword evidence="2" id="KW-0238">DNA-binding</keyword>
<feature type="domain" description="HTH iclR-type" evidence="4">
    <location>
        <begin position="10"/>
        <end position="71"/>
    </location>
</feature>
<name>A0A3S3AK26_9NOCA</name>
<dbReference type="PROSITE" id="PS51077">
    <property type="entry name" value="HTH_ICLR"/>
    <property type="match status" value="1"/>
</dbReference>
<dbReference type="SUPFAM" id="SSF55781">
    <property type="entry name" value="GAF domain-like"/>
    <property type="match status" value="1"/>
</dbReference>
<dbReference type="GO" id="GO:0003677">
    <property type="term" value="F:DNA binding"/>
    <property type="evidence" value="ECO:0007669"/>
    <property type="project" value="UniProtKB-KW"/>
</dbReference>
<dbReference type="OrthoDB" id="4524640at2"/>
<dbReference type="Gene3D" id="1.10.10.10">
    <property type="entry name" value="Winged helix-like DNA-binding domain superfamily/Winged helix DNA-binding domain"/>
    <property type="match status" value="1"/>
</dbReference>
<dbReference type="InterPro" id="IPR005471">
    <property type="entry name" value="Tscrpt_reg_IclR_N"/>
</dbReference>
<dbReference type="AlphaFoldDB" id="A0A3S3AK26"/>
<proteinExistence type="predicted"/>
<dbReference type="SMART" id="SM00346">
    <property type="entry name" value="HTH_ICLR"/>
    <property type="match status" value="1"/>
</dbReference>
<evidence type="ECO:0000259" key="4">
    <source>
        <dbReference type="PROSITE" id="PS51077"/>
    </source>
</evidence>
<dbReference type="InterPro" id="IPR036388">
    <property type="entry name" value="WH-like_DNA-bd_sf"/>
</dbReference>
<dbReference type="Proteomes" id="UP000284333">
    <property type="component" value="Unassembled WGS sequence"/>
</dbReference>
<evidence type="ECO:0000256" key="3">
    <source>
        <dbReference type="ARBA" id="ARBA00023163"/>
    </source>
</evidence>
<keyword evidence="1" id="KW-0805">Transcription regulation</keyword>
<reference evidence="6 7" key="1">
    <citation type="submission" date="2018-11" db="EMBL/GenBank/DDBJ databases">
        <title>Rhodococcus spongicola sp. nov. and Rhodococcus xishaensis sp. nov. from marine sponges.</title>
        <authorList>
            <person name="Li L."/>
            <person name="Lin H.W."/>
        </authorList>
    </citation>
    <scope>NUCLEOTIDE SEQUENCE [LARGE SCALE GENOMIC DNA]</scope>
    <source>
        <strain evidence="6 7">LHW50502</strain>
    </source>
</reference>
<dbReference type="PANTHER" id="PTHR30136">
    <property type="entry name" value="HELIX-TURN-HELIX TRANSCRIPTIONAL REGULATOR, ICLR FAMILY"/>
    <property type="match status" value="1"/>
</dbReference>
<dbReference type="RefSeq" id="WP_127947609.1">
    <property type="nucleotide sequence ID" value="NZ_RKLN01000004.1"/>
</dbReference>
<dbReference type="SUPFAM" id="SSF46785">
    <property type="entry name" value="Winged helix' DNA-binding domain"/>
    <property type="match status" value="1"/>
</dbReference>
<dbReference type="Gene3D" id="3.30.450.40">
    <property type="match status" value="1"/>
</dbReference>
<dbReference type="Pfam" id="PF09339">
    <property type="entry name" value="HTH_IclR"/>
    <property type="match status" value="1"/>
</dbReference>
<keyword evidence="7" id="KW-1185">Reference proteome</keyword>
<dbReference type="PANTHER" id="PTHR30136:SF35">
    <property type="entry name" value="HTH-TYPE TRANSCRIPTIONAL REGULATOR RV1719"/>
    <property type="match status" value="1"/>
</dbReference>
<organism evidence="6 7">
    <name type="scientific">Rhodococcus spongiicola</name>
    <dbReference type="NCBI Taxonomy" id="2487352"/>
    <lineage>
        <taxon>Bacteria</taxon>
        <taxon>Bacillati</taxon>
        <taxon>Actinomycetota</taxon>
        <taxon>Actinomycetes</taxon>
        <taxon>Mycobacteriales</taxon>
        <taxon>Nocardiaceae</taxon>
        <taxon>Rhodococcus</taxon>
    </lineage>
</organism>
<comment type="caution">
    <text evidence="6">The sequence shown here is derived from an EMBL/GenBank/DDBJ whole genome shotgun (WGS) entry which is preliminary data.</text>
</comment>
<dbReference type="InterPro" id="IPR014757">
    <property type="entry name" value="Tscrpt_reg_IclR_C"/>
</dbReference>
<dbReference type="GO" id="GO:0045892">
    <property type="term" value="P:negative regulation of DNA-templated transcription"/>
    <property type="evidence" value="ECO:0007669"/>
    <property type="project" value="TreeGrafter"/>
</dbReference>
<evidence type="ECO:0000259" key="5">
    <source>
        <dbReference type="PROSITE" id="PS51078"/>
    </source>
</evidence>
<dbReference type="InterPro" id="IPR050707">
    <property type="entry name" value="HTH_MetabolicPath_Reg"/>
</dbReference>
<dbReference type="InterPro" id="IPR029016">
    <property type="entry name" value="GAF-like_dom_sf"/>
</dbReference>
<evidence type="ECO:0000313" key="6">
    <source>
        <dbReference type="EMBL" id="RVW02471.1"/>
    </source>
</evidence>
<protein>
    <submittedName>
        <fullName evidence="6">IclR family transcriptional regulator</fullName>
    </submittedName>
</protein>